<evidence type="ECO:0000256" key="2">
    <source>
        <dbReference type="ARBA" id="ARBA00022618"/>
    </source>
</evidence>
<evidence type="ECO:0000256" key="8">
    <source>
        <dbReference type="SAM" id="Phobius"/>
    </source>
</evidence>
<dbReference type="GO" id="GO:0030428">
    <property type="term" value="C:cell septum"/>
    <property type="evidence" value="ECO:0007669"/>
    <property type="project" value="TreeGrafter"/>
</dbReference>
<feature type="coiled-coil region" evidence="7">
    <location>
        <begin position="42"/>
        <end position="69"/>
    </location>
</feature>
<dbReference type="Pfam" id="PF04977">
    <property type="entry name" value="DivIC"/>
    <property type="match status" value="1"/>
</dbReference>
<dbReference type="KEGG" id="nva:G3M78_10625"/>
<feature type="transmembrane region" description="Helical" evidence="8">
    <location>
        <begin position="6"/>
        <end position="27"/>
    </location>
</feature>
<dbReference type="EMBL" id="CP048620">
    <property type="protein sequence ID" value="QPJ65820.1"/>
    <property type="molecule type" value="Genomic_DNA"/>
</dbReference>
<dbReference type="InterPro" id="IPR023081">
    <property type="entry name" value="Cell_div_FtsB"/>
</dbReference>
<organism evidence="9 10">
    <name type="scientific">Candidatus Nitrohelix vancouverensis</name>
    <dbReference type="NCBI Taxonomy" id="2705534"/>
    <lineage>
        <taxon>Bacteria</taxon>
        <taxon>Pseudomonadati</taxon>
        <taxon>Nitrospinota/Tectimicrobiota group</taxon>
        <taxon>Nitrospinota</taxon>
        <taxon>Nitrospinia</taxon>
        <taxon>Nitrospinales</taxon>
        <taxon>Nitrospinaceae</taxon>
        <taxon>Candidatus Nitrohelix</taxon>
    </lineage>
</organism>
<reference evidence="10" key="1">
    <citation type="submission" date="2020-02" db="EMBL/GenBank/DDBJ databases">
        <title>Genomic and physiological characterization of two novel Nitrospinaceae genera.</title>
        <authorList>
            <person name="Mueller A.J."/>
            <person name="Jung M.-Y."/>
            <person name="Strachan C.R."/>
            <person name="Herbold C.W."/>
            <person name="Kirkegaard R.H."/>
            <person name="Daims H."/>
        </authorList>
    </citation>
    <scope>NUCLEOTIDE SEQUENCE [LARGE SCALE GENOMIC DNA]</scope>
</reference>
<dbReference type="GO" id="GO:0043093">
    <property type="term" value="P:FtsZ-dependent cytokinesis"/>
    <property type="evidence" value="ECO:0007669"/>
    <property type="project" value="TreeGrafter"/>
</dbReference>
<dbReference type="InterPro" id="IPR007060">
    <property type="entry name" value="FtsL/DivIC"/>
</dbReference>
<dbReference type="Proteomes" id="UP000594464">
    <property type="component" value="Chromosome"/>
</dbReference>
<dbReference type="PANTHER" id="PTHR37485:SF1">
    <property type="entry name" value="CELL DIVISION PROTEIN FTSB"/>
    <property type="match status" value="1"/>
</dbReference>
<evidence type="ECO:0000256" key="7">
    <source>
        <dbReference type="SAM" id="Coils"/>
    </source>
</evidence>
<evidence type="ECO:0000256" key="5">
    <source>
        <dbReference type="ARBA" id="ARBA00023136"/>
    </source>
</evidence>
<keyword evidence="7" id="KW-0175">Coiled coil</keyword>
<dbReference type="AlphaFoldDB" id="A0A7T0G3W9"/>
<sequence>MSKYSTYHKSIFLSIAFFMVMILVAIFHKDGIMTVFKIETEALSLEQSNDRIREENKRLTQEIALLRSDPYAIETIAREKLNLVRPGEKMYRILPLDPDNSPAMGKN</sequence>
<protein>
    <submittedName>
        <fullName evidence="9">Septum formation initiator family protein</fullName>
    </submittedName>
</protein>
<evidence type="ECO:0000256" key="1">
    <source>
        <dbReference type="ARBA" id="ARBA00022475"/>
    </source>
</evidence>
<dbReference type="PANTHER" id="PTHR37485">
    <property type="entry name" value="CELL DIVISION PROTEIN FTSB"/>
    <property type="match status" value="1"/>
</dbReference>
<evidence type="ECO:0000256" key="6">
    <source>
        <dbReference type="ARBA" id="ARBA00023306"/>
    </source>
</evidence>
<keyword evidence="6" id="KW-0131">Cell cycle</keyword>
<keyword evidence="5 8" id="KW-0472">Membrane</keyword>
<keyword evidence="3 8" id="KW-0812">Transmembrane</keyword>
<proteinExistence type="predicted"/>
<evidence type="ECO:0000313" key="10">
    <source>
        <dbReference type="Proteomes" id="UP000594464"/>
    </source>
</evidence>
<name>A0A7T0G3W9_9BACT</name>
<evidence type="ECO:0000256" key="4">
    <source>
        <dbReference type="ARBA" id="ARBA00022989"/>
    </source>
</evidence>
<gene>
    <name evidence="9" type="ORF">G3M78_10625</name>
</gene>
<keyword evidence="4 8" id="KW-1133">Transmembrane helix</keyword>
<evidence type="ECO:0000313" key="9">
    <source>
        <dbReference type="EMBL" id="QPJ65820.1"/>
    </source>
</evidence>
<accession>A0A7T0G3W9</accession>
<evidence type="ECO:0000256" key="3">
    <source>
        <dbReference type="ARBA" id="ARBA00022692"/>
    </source>
</evidence>
<keyword evidence="1" id="KW-1003">Cell membrane</keyword>
<keyword evidence="2" id="KW-0132">Cell division</keyword>